<organism evidence="2 3">
    <name type="scientific">Chondromyces apiculatus DSM 436</name>
    <dbReference type="NCBI Taxonomy" id="1192034"/>
    <lineage>
        <taxon>Bacteria</taxon>
        <taxon>Pseudomonadati</taxon>
        <taxon>Myxococcota</taxon>
        <taxon>Polyangia</taxon>
        <taxon>Polyangiales</taxon>
        <taxon>Polyangiaceae</taxon>
        <taxon>Chondromyces</taxon>
    </lineage>
</organism>
<sequence length="201" mass="22819">MHRRHGRLAERIVRRAVDLISHLPSPLRRPWMHAIVNTTNRKVLLRMKDKIDNRRTFDSIPLSPWAKDFIETCEFYSKLLWLHESLMSVLGARGLSLTLKQRRLLAACRDLDQYKRWLVQAATATTTREALARTKRSRVAHRAPAARATKSRVTKKAAPASPRSTKKARPSRPQAKTRPTTPRPVSARPAPARPAPAPPAN</sequence>
<accession>A0A017SVP4</accession>
<comment type="caution">
    <text evidence="2">The sequence shown here is derived from an EMBL/GenBank/DDBJ whole genome shotgun (WGS) entry which is preliminary data.</text>
</comment>
<gene>
    <name evidence="2" type="ORF">CAP_0909</name>
</gene>
<evidence type="ECO:0000313" key="3">
    <source>
        <dbReference type="Proteomes" id="UP000019678"/>
    </source>
</evidence>
<evidence type="ECO:0000256" key="1">
    <source>
        <dbReference type="SAM" id="MobiDB-lite"/>
    </source>
</evidence>
<name>A0A017SVP4_9BACT</name>
<feature type="compositionally biased region" description="Low complexity" evidence="1">
    <location>
        <begin position="177"/>
        <end position="190"/>
    </location>
</feature>
<reference evidence="2 3" key="1">
    <citation type="submission" date="2013-05" db="EMBL/GenBank/DDBJ databases">
        <title>Genome assembly of Chondromyces apiculatus DSM 436.</title>
        <authorList>
            <person name="Sharma G."/>
            <person name="Khatri I."/>
            <person name="Kaur C."/>
            <person name="Mayilraj S."/>
            <person name="Subramanian S."/>
        </authorList>
    </citation>
    <scope>NUCLEOTIDE SEQUENCE [LARGE SCALE GENOMIC DNA]</scope>
    <source>
        <strain evidence="2 3">DSM 436</strain>
    </source>
</reference>
<evidence type="ECO:0000313" key="2">
    <source>
        <dbReference type="EMBL" id="EYF00381.1"/>
    </source>
</evidence>
<dbReference type="EMBL" id="ASRX01000114">
    <property type="protein sequence ID" value="EYF00381.1"/>
    <property type="molecule type" value="Genomic_DNA"/>
</dbReference>
<protein>
    <submittedName>
        <fullName evidence="2">Uncharacterized protein</fullName>
    </submittedName>
</protein>
<dbReference type="AlphaFoldDB" id="A0A017SVP4"/>
<proteinExistence type="predicted"/>
<feature type="compositionally biased region" description="Pro residues" evidence="1">
    <location>
        <begin position="191"/>
        <end position="201"/>
    </location>
</feature>
<keyword evidence="3" id="KW-1185">Reference proteome</keyword>
<feature type="region of interest" description="Disordered" evidence="1">
    <location>
        <begin position="126"/>
        <end position="201"/>
    </location>
</feature>
<dbReference type="Proteomes" id="UP000019678">
    <property type="component" value="Unassembled WGS sequence"/>
</dbReference>